<dbReference type="SUPFAM" id="SSF50129">
    <property type="entry name" value="GroES-like"/>
    <property type="match status" value="1"/>
</dbReference>
<gene>
    <name evidence="3" type="ORF">JCR33_20785</name>
</gene>
<evidence type="ECO:0000313" key="3">
    <source>
        <dbReference type="EMBL" id="MBJ3778149.1"/>
    </source>
</evidence>
<organism evidence="3 4">
    <name type="scientific">Acuticoccus mangrovi</name>
    <dbReference type="NCBI Taxonomy" id="2796142"/>
    <lineage>
        <taxon>Bacteria</taxon>
        <taxon>Pseudomonadati</taxon>
        <taxon>Pseudomonadota</taxon>
        <taxon>Alphaproteobacteria</taxon>
        <taxon>Hyphomicrobiales</taxon>
        <taxon>Amorphaceae</taxon>
        <taxon>Acuticoccus</taxon>
    </lineage>
</organism>
<dbReference type="RefSeq" id="WP_198884057.1">
    <property type="nucleotide sequence ID" value="NZ_JAEKJA010000024.1"/>
</dbReference>
<keyword evidence="1" id="KW-0521">NADP</keyword>
<dbReference type="InterPro" id="IPR013154">
    <property type="entry name" value="ADH-like_N"/>
</dbReference>
<dbReference type="InterPro" id="IPR051603">
    <property type="entry name" value="Zinc-ADH_QOR/CCCR"/>
</dbReference>
<dbReference type="PANTHER" id="PTHR44154">
    <property type="entry name" value="QUINONE OXIDOREDUCTASE"/>
    <property type="match status" value="1"/>
</dbReference>
<dbReference type="EMBL" id="JAEKJA010000024">
    <property type="protein sequence ID" value="MBJ3778149.1"/>
    <property type="molecule type" value="Genomic_DNA"/>
</dbReference>
<dbReference type="InterPro" id="IPR013149">
    <property type="entry name" value="ADH-like_C"/>
</dbReference>
<dbReference type="Gene3D" id="3.40.50.720">
    <property type="entry name" value="NAD(P)-binding Rossmann-like Domain"/>
    <property type="match status" value="1"/>
</dbReference>
<protein>
    <submittedName>
        <fullName evidence="3">NADPH:quinone reductase</fullName>
    </submittedName>
</protein>
<name>A0A934IUV3_9HYPH</name>
<dbReference type="InterPro" id="IPR011032">
    <property type="entry name" value="GroES-like_sf"/>
</dbReference>
<dbReference type="SUPFAM" id="SSF51735">
    <property type="entry name" value="NAD(P)-binding Rossmann-fold domains"/>
    <property type="match status" value="1"/>
</dbReference>
<proteinExistence type="predicted"/>
<evidence type="ECO:0000256" key="1">
    <source>
        <dbReference type="ARBA" id="ARBA00022857"/>
    </source>
</evidence>
<keyword evidence="4" id="KW-1185">Reference proteome</keyword>
<comment type="caution">
    <text evidence="3">The sequence shown here is derived from an EMBL/GenBank/DDBJ whole genome shotgun (WGS) entry which is preliminary data.</text>
</comment>
<feature type="domain" description="Enoyl reductase (ER)" evidence="2">
    <location>
        <begin position="12"/>
        <end position="331"/>
    </location>
</feature>
<dbReference type="Proteomes" id="UP000609531">
    <property type="component" value="Unassembled WGS sequence"/>
</dbReference>
<evidence type="ECO:0000259" key="2">
    <source>
        <dbReference type="SMART" id="SM00829"/>
    </source>
</evidence>
<dbReference type="CDD" id="cd08253">
    <property type="entry name" value="zeta_crystallin"/>
    <property type="match status" value="1"/>
</dbReference>
<dbReference type="Pfam" id="PF00107">
    <property type="entry name" value="ADH_zinc_N"/>
    <property type="match status" value="1"/>
</dbReference>
<dbReference type="InterPro" id="IPR020843">
    <property type="entry name" value="ER"/>
</dbReference>
<dbReference type="Gene3D" id="3.90.180.10">
    <property type="entry name" value="Medium-chain alcohol dehydrogenases, catalytic domain"/>
    <property type="match status" value="1"/>
</dbReference>
<dbReference type="Pfam" id="PF08240">
    <property type="entry name" value="ADH_N"/>
    <property type="match status" value="1"/>
</dbReference>
<reference evidence="3" key="1">
    <citation type="submission" date="2020-12" db="EMBL/GenBank/DDBJ databases">
        <title>Bacterial taxonomy.</title>
        <authorList>
            <person name="Pan X."/>
        </authorList>
    </citation>
    <scope>NUCLEOTIDE SEQUENCE</scope>
    <source>
        <strain evidence="3">B2012</strain>
    </source>
</reference>
<dbReference type="SMART" id="SM00829">
    <property type="entry name" value="PKS_ER"/>
    <property type="match status" value="1"/>
</dbReference>
<dbReference type="AlphaFoldDB" id="A0A934IUV3"/>
<sequence>MKAAWYERTGPAHEVLTVGEIPAPTLAAHEVLVRVRASAVNPADHKRRSGWLGTALGHRRIVPHMDGAGEIVAVGAEVAPGRVGERVFVYGAQGGYDGDAGRAFGTAAQYCALPAAQALALPDTVGFAEAAGLPVPAFTAFRAVFGDGSVAGKAVLVAGGAGAVAQYAINFAKTDGARLVLATVSSAQKGALALEAGADAVIDYRTEDVARRVLALAGGPVERIVEVDFAANLALDVEVIANNGTIATYSSSSEREPAIPYYPLQWKGVTVRFVRGSLLTETMLREAVERIGRMATAGTLHHPPRLTFPLERIADAHVAAETGAFAGKIILEID</sequence>
<evidence type="ECO:0000313" key="4">
    <source>
        <dbReference type="Proteomes" id="UP000609531"/>
    </source>
</evidence>
<dbReference type="InterPro" id="IPR036291">
    <property type="entry name" value="NAD(P)-bd_dom_sf"/>
</dbReference>
<dbReference type="PANTHER" id="PTHR44154:SF1">
    <property type="entry name" value="QUINONE OXIDOREDUCTASE"/>
    <property type="match status" value="1"/>
</dbReference>
<accession>A0A934IUV3</accession>
<dbReference type="GO" id="GO:0016491">
    <property type="term" value="F:oxidoreductase activity"/>
    <property type="evidence" value="ECO:0007669"/>
    <property type="project" value="InterPro"/>
</dbReference>